<dbReference type="Pfam" id="PF07714">
    <property type="entry name" value="PK_Tyr_Ser-Thr"/>
    <property type="match status" value="1"/>
</dbReference>
<feature type="compositionally biased region" description="Polar residues" evidence="1">
    <location>
        <begin position="285"/>
        <end position="310"/>
    </location>
</feature>
<keyword evidence="4" id="KW-1185">Reference proteome</keyword>
<dbReference type="InterPro" id="IPR001245">
    <property type="entry name" value="Ser-Thr/Tyr_kinase_cat_dom"/>
</dbReference>
<dbReference type="GO" id="GO:0007165">
    <property type="term" value="P:signal transduction"/>
    <property type="evidence" value="ECO:0007669"/>
    <property type="project" value="TreeGrafter"/>
</dbReference>
<feature type="non-terminal residue" evidence="3">
    <location>
        <position position="1"/>
    </location>
</feature>
<protein>
    <submittedName>
        <fullName evidence="3">4502_t:CDS:1</fullName>
    </submittedName>
</protein>
<dbReference type="Proteomes" id="UP000789570">
    <property type="component" value="Unassembled WGS sequence"/>
</dbReference>
<accession>A0A9N9GAP4</accession>
<evidence type="ECO:0000313" key="4">
    <source>
        <dbReference type="Proteomes" id="UP000789570"/>
    </source>
</evidence>
<dbReference type="InterPro" id="IPR050167">
    <property type="entry name" value="Ser_Thr_protein_kinase"/>
</dbReference>
<dbReference type="GO" id="GO:0005524">
    <property type="term" value="F:ATP binding"/>
    <property type="evidence" value="ECO:0007669"/>
    <property type="project" value="InterPro"/>
</dbReference>
<dbReference type="InterPro" id="IPR011009">
    <property type="entry name" value="Kinase-like_dom_sf"/>
</dbReference>
<dbReference type="PANTHER" id="PTHR23257">
    <property type="entry name" value="SERINE-THREONINE PROTEIN KINASE"/>
    <property type="match status" value="1"/>
</dbReference>
<evidence type="ECO:0000256" key="1">
    <source>
        <dbReference type="SAM" id="MobiDB-lite"/>
    </source>
</evidence>
<dbReference type="InterPro" id="IPR000719">
    <property type="entry name" value="Prot_kinase_dom"/>
</dbReference>
<feature type="compositionally biased region" description="Polar residues" evidence="1">
    <location>
        <begin position="93"/>
        <end position="104"/>
    </location>
</feature>
<sequence length="927" mass="103976">DPYIEADNISISSTRFYSSLRKCSSATNLQQSYENDSESQKFKRGLSPNVRITKKPVNVHEGDPYIEADNISISSTRLFSSLRRCSSATNLQQSYENDSASQTFKRGLSPNVRKTKKPINVQEGDPYIEADNKSISSTGSKKKSLFPSLRKSSSAVNLQQSYVNNSASQKLKRSITSVVRKTKKPVNVHKGDPNIETDNKSISSTGSIKKSLFPSLRKSSSAVNLQQSYENNNASQKLKRSLSTIVRKTKKPVNLHEWDPYIEADNKSISSTGSKKKSLFPPLRKSSSAVNLQQSYENNSASQKIQQSLSPVVRKTKKPVNLHEGDPYIETDNKSISSTGSKKKFLIPTLRKSSSAANLQQSYENNSASQKLKRSLSTIVRKTKKTVNLHEEFPLTHPLRKSSSATNIQQSYENNGIPHKLTENPVNLHEGSPSLIEDNTSHLYLRRCSSTSKIQQFYESHKSNDVPQKLKRSLTTVIRKKPVNLHEDIPSSTNLKKKFSFLRKQQTCENDSAPQNLERNHFEILPINDDSSTDTDSISISSISSNESQSSTSTASSTDTTKSTNKLLYILNNFNGALNGGRNVKDKKRKKYNLTEIMVSNEIRITSSDIMDDYGCFSTKNYVHTSHSINTSIHYNQCRSAGTDNLFDLPQIKLNEAALHISNEVVPPPTLIEYDLRDPASLKNEDATSTPSEEDEANFNQVFHDFELLRMNEPNKPLPLPPSVEISPSSGYDIISETWPFAQFPKRSSFNSRSNLPLYDRKSSSSCSPTTSTCCIYGVSELIHKDLHSGNVFIHDGHAFIGDLGFCSKIRKKFSSSAYVSPELSKGDRFTMATMASDIYSFAMIMYELATFIPLYPNYFDEECGIHEGTSQIILKGIPNCYLVLMTQCWSHRPEKRPNANHIVQTIEGWNVCLDMVDKEEELFLAE</sequence>
<dbReference type="PANTHER" id="PTHR23257:SF963">
    <property type="entry name" value="AT08303P"/>
    <property type="match status" value="1"/>
</dbReference>
<gene>
    <name evidence="3" type="ORF">FCALED_LOCUS7999</name>
</gene>
<dbReference type="OrthoDB" id="2420086at2759"/>
<feature type="region of interest" description="Disordered" evidence="1">
    <location>
        <begin position="526"/>
        <end position="560"/>
    </location>
</feature>
<feature type="region of interest" description="Disordered" evidence="1">
    <location>
        <begin position="183"/>
        <end position="207"/>
    </location>
</feature>
<dbReference type="GO" id="GO:0005737">
    <property type="term" value="C:cytoplasm"/>
    <property type="evidence" value="ECO:0007669"/>
    <property type="project" value="TreeGrafter"/>
</dbReference>
<feature type="region of interest" description="Disordered" evidence="1">
    <location>
        <begin position="266"/>
        <end position="339"/>
    </location>
</feature>
<dbReference type="GO" id="GO:0004672">
    <property type="term" value="F:protein kinase activity"/>
    <property type="evidence" value="ECO:0007669"/>
    <property type="project" value="InterPro"/>
</dbReference>
<evidence type="ECO:0000259" key="2">
    <source>
        <dbReference type="PROSITE" id="PS50011"/>
    </source>
</evidence>
<dbReference type="SMART" id="SM00220">
    <property type="entry name" value="S_TKc"/>
    <property type="match status" value="1"/>
</dbReference>
<reference evidence="3" key="1">
    <citation type="submission" date="2021-06" db="EMBL/GenBank/DDBJ databases">
        <authorList>
            <person name="Kallberg Y."/>
            <person name="Tangrot J."/>
            <person name="Rosling A."/>
        </authorList>
    </citation>
    <scope>NUCLEOTIDE SEQUENCE</scope>
    <source>
        <strain evidence="3">UK204</strain>
    </source>
</reference>
<dbReference type="AlphaFoldDB" id="A0A9N9GAP4"/>
<organism evidence="3 4">
    <name type="scientific">Funneliformis caledonium</name>
    <dbReference type="NCBI Taxonomy" id="1117310"/>
    <lineage>
        <taxon>Eukaryota</taxon>
        <taxon>Fungi</taxon>
        <taxon>Fungi incertae sedis</taxon>
        <taxon>Mucoromycota</taxon>
        <taxon>Glomeromycotina</taxon>
        <taxon>Glomeromycetes</taxon>
        <taxon>Glomerales</taxon>
        <taxon>Glomeraceae</taxon>
        <taxon>Funneliformis</taxon>
    </lineage>
</organism>
<feature type="region of interest" description="Disordered" evidence="1">
    <location>
        <begin position="93"/>
        <end position="146"/>
    </location>
</feature>
<feature type="compositionally biased region" description="Basic and acidic residues" evidence="1">
    <location>
        <begin position="189"/>
        <end position="199"/>
    </location>
</feature>
<evidence type="ECO:0000313" key="3">
    <source>
        <dbReference type="EMBL" id="CAG8589175.1"/>
    </source>
</evidence>
<comment type="caution">
    <text evidence="3">The sequence shown here is derived from an EMBL/GenBank/DDBJ whole genome shotgun (WGS) entry which is preliminary data.</text>
</comment>
<feature type="domain" description="Protein kinase" evidence="2">
    <location>
        <begin position="569"/>
        <end position="911"/>
    </location>
</feature>
<proteinExistence type="predicted"/>
<dbReference type="SUPFAM" id="SSF56112">
    <property type="entry name" value="Protein kinase-like (PK-like)"/>
    <property type="match status" value="1"/>
</dbReference>
<dbReference type="PROSITE" id="PS50011">
    <property type="entry name" value="PROTEIN_KINASE_DOM"/>
    <property type="match status" value="1"/>
</dbReference>
<dbReference type="EMBL" id="CAJVPQ010002246">
    <property type="protein sequence ID" value="CAG8589175.1"/>
    <property type="molecule type" value="Genomic_DNA"/>
</dbReference>
<name>A0A9N9GAP4_9GLOM</name>
<dbReference type="Gene3D" id="1.10.510.10">
    <property type="entry name" value="Transferase(Phosphotransferase) domain 1"/>
    <property type="match status" value="1"/>
</dbReference>
<feature type="compositionally biased region" description="Low complexity" evidence="1">
    <location>
        <begin position="534"/>
        <end position="560"/>
    </location>
</feature>